<dbReference type="InterPro" id="IPR029787">
    <property type="entry name" value="Nucleotide_cyclase"/>
</dbReference>
<dbReference type="EC" id="2.7.7.65" evidence="1"/>
<feature type="transmembrane region" description="Helical" evidence="3">
    <location>
        <begin position="74"/>
        <end position="93"/>
    </location>
</feature>
<dbReference type="PROSITE" id="PS50887">
    <property type="entry name" value="GGDEF"/>
    <property type="match status" value="1"/>
</dbReference>
<feature type="domain" description="GGDEF" evidence="4">
    <location>
        <begin position="249"/>
        <end position="379"/>
    </location>
</feature>
<dbReference type="InterPro" id="IPR050469">
    <property type="entry name" value="Diguanylate_Cyclase"/>
</dbReference>
<reference evidence="5 6" key="1">
    <citation type="submission" date="2016-04" db="EMBL/GenBank/DDBJ databases">
        <title>Draft genome sequence of freshwater magnetotactic bacteria Magnetospirillum marisnigri SP-1 and Magnetospirillum moscoviense BB-1.</title>
        <authorList>
            <person name="Koziaeva V."/>
            <person name="Dziuba M.V."/>
            <person name="Ivanov T.M."/>
            <person name="Kuznetsov B."/>
            <person name="Grouzdev D.S."/>
        </authorList>
    </citation>
    <scope>NUCLEOTIDE SEQUENCE [LARGE SCALE GENOMIC DNA]</scope>
    <source>
        <strain evidence="5 6">BB-1</strain>
    </source>
</reference>
<evidence type="ECO:0000256" key="2">
    <source>
        <dbReference type="ARBA" id="ARBA00034247"/>
    </source>
</evidence>
<dbReference type="NCBIfam" id="TIGR00254">
    <property type="entry name" value="GGDEF"/>
    <property type="match status" value="1"/>
</dbReference>
<dbReference type="PANTHER" id="PTHR45138">
    <property type="entry name" value="REGULATORY COMPONENTS OF SENSORY TRANSDUCTION SYSTEM"/>
    <property type="match status" value="1"/>
</dbReference>
<dbReference type="OrthoDB" id="9812260at2"/>
<dbReference type="Pfam" id="PF00990">
    <property type="entry name" value="GGDEF"/>
    <property type="match status" value="1"/>
</dbReference>
<evidence type="ECO:0000313" key="5">
    <source>
        <dbReference type="EMBL" id="OAN45510.1"/>
    </source>
</evidence>
<keyword evidence="3" id="KW-0812">Transmembrane</keyword>
<dbReference type="EMBL" id="LWQU01000183">
    <property type="protein sequence ID" value="OAN45510.1"/>
    <property type="molecule type" value="Genomic_DNA"/>
</dbReference>
<proteinExistence type="predicted"/>
<accession>A0A178M9R9</accession>
<dbReference type="InterPro" id="IPR043128">
    <property type="entry name" value="Rev_trsase/Diguanyl_cyclase"/>
</dbReference>
<keyword evidence="3" id="KW-1133">Transmembrane helix</keyword>
<gene>
    <name evidence="5" type="ORF">A6A05_16835</name>
</gene>
<organism evidence="5 6">
    <name type="scientific">Magnetospirillum moscoviense</name>
    <dbReference type="NCBI Taxonomy" id="1437059"/>
    <lineage>
        <taxon>Bacteria</taxon>
        <taxon>Pseudomonadati</taxon>
        <taxon>Pseudomonadota</taxon>
        <taxon>Alphaproteobacteria</taxon>
        <taxon>Rhodospirillales</taxon>
        <taxon>Rhodospirillaceae</taxon>
        <taxon>Magnetospirillum</taxon>
    </lineage>
</organism>
<dbReference type="CDD" id="cd01949">
    <property type="entry name" value="GGDEF"/>
    <property type="match status" value="1"/>
</dbReference>
<comment type="catalytic activity">
    <reaction evidence="2">
        <text>2 GTP = 3',3'-c-di-GMP + 2 diphosphate</text>
        <dbReference type="Rhea" id="RHEA:24898"/>
        <dbReference type="ChEBI" id="CHEBI:33019"/>
        <dbReference type="ChEBI" id="CHEBI:37565"/>
        <dbReference type="ChEBI" id="CHEBI:58805"/>
        <dbReference type="EC" id="2.7.7.65"/>
    </reaction>
</comment>
<dbReference type="Gene3D" id="3.30.70.270">
    <property type="match status" value="1"/>
</dbReference>
<evidence type="ECO:0000313" key="6">
    <source>
        <dbReference type="Proteomes" id="UP000078543"/>
    </source>
</evidence>
<dbReference type="STRING" id="1437059.A6A05_16835"/>
<dbReference type="SUPFAM" id="SSF55073">
    <property type="entry name" value="Nucleotide cyclase"/>
    <property type="match status" value="1"/>
</dbReference>
<feature type="transmembrane region" description="Helical" evidence="3">
    <location>
        <begin position="137"/>
        <end position="154"/>
    </location>
</feature>
<comment type="caution">
    <text evidence="5">The sequence shown here is derived from an EMBL/GenBank/DDBJ whole genome shotgun (WGS) entry which is preliminary data.</text>
</comment>
<dbReference type="RefSeq" id="WP_068504063.1">
    <property type="nucleotide sequence ID" value="NZ_LWQU01000183.1"/>
</dbReference>
<protein>
    <recommendedName>
        <fullName evidence="1">diguanylate cyclase</fullName>
        <ecNumber evidence="1">2.7.7.65</ecNumber>
    </recommendedName>
</protein>
<feature type="transmembrane region" description="Helical" evidence="3">
    <location>
        <begin position="45"/>
        <end position="62"/>
    </location>
</feature>
<evidence type="ECO:0000256" key="1">
    <source>
        <dbReference type="ARBA" id="ARBA00012528"/>
    </source>
</evidence>
<dbReference type="SMART" id="SM00267">
    <property type="entry name" value="GGDEF"/>
    <property type="match status" value="1"/>
</dbReference>
<evidence type="ECO:0000256" key="3">
    <source>
        <dbReference type="SAM" id="Phobius"/>
    </source>
</evidence>
<dbReference type="PANTHER" id="PTHR45138:SF9">
    <property type="entry name" value="DIGUANYLATE CYCLASE DGCM-RELATED"/>
    <property type="match status" value="1"/>
</dbReference>
<dbReference type="InterPro" id="IPR000160">
    <property type="entry name" value="GGDEF_dom"/>
</dbReference>
<feature type="transmembrane region" description="Helical" evidence="3">
    <location>
        <begin position="105"/>
        <end position="125"/>
    </location>
</feature>
<feature type="transmembrane region" description="Helical" evidence="3">
    <location>
        <begin position="191"/>
        <end position="216"/>
    </location>
</feature>
<sequence length="396" mass="42988">MINLRHRLSSIIRNIGFAHIGQLIISSRHLPYLTRHRAETIASRIRVVAGAFSALTLAWIALDRLVLPWPSWGWLAGLRLVASLVFIFLAVAAHRGVTLKRALSLLTVLLALPLSLFLAAQFSLAGLALEGAAAMDARLYAALPIIIIAGLGVMPLTVAEGLAYALPVMVAATLGPMLANGIDWVGQLSTMWVLGMILGVYLLESMIQLHYMIILLQRASHDPLTKVFTRHSGNEIIDSQFRLSCQQDAPFAVAFIDLDNFKSVNDAHGHEAGDWVLKNAVTNLTRLLRNSDAIIRWGGEEFVVILGSASPEGQRIAIQRIVNEWLGTRPDGQPVTASIGVAERIADGAQDWPALIELADSRMYQAKTSGKARGMMGADEVIVPNPENARRLAGVT</sequence>
<dbReference type="GO" id="GO:0052621">
    <property type="term" value="F:diguanylate cyclase activity"/>
    <property type="evidence" value="ECO:0007669"/>
    <property type="project" value="UniProtKB-EC"/>
</dbReference>
<dbReference type="Proteomes" id="UP000078543">
    <property type="component" value="Unassembled WGS sequence"/>
</dbReference>
<name>A0A178M9R9_9PROT</name>
<dbReference type="AlphaFoldDB" id="A0A178M9R9"/>
<evidence type="ECO:0000259" key="4">
    <source>
        <dbReference type="PROSITE" id="PS50887"/>
    </source>
</evidence>
<keyword evidence="6" id="KW-1185">Reference proteome</keyword>
<keyword evidence="3" id="KW-0472">Membrane</keyword>